<dbReference type="Pfam" id="PF00487">
    <property type="entry name" value="FA_desaturase"/>
    <property type="match status" value="1"/>
</dbReference>
<evidence type="ECO:0000313" key="4">
    <source>
        <dbReference type="Proteomes" id="UP000246077"/>
    </source>
</evidence>
<feature type="domain" description="Fatty acid desaturase" evidence="2">
    <location>
        <begin position="68"/>
        <end position="339"/>
    </location>
</feature>
<comment type="caution">
    <text evidence="3">The sequence shown here is derived from an EMBL/GenBank/DDBJ whole genome shotgun (WGS) entry which is preliminary data.</text>
</comment>
<feature type="transmembrane region" description="Helical" evidence="1">
    <location>
        <begin position="100"/>
        <end position="120"/>
    </location>
</feature>
<dbReference type="PANTHER" id="PTHR19353:SF19">
    <property type="entry name" value="DELTA(5) FATTY ACID DESATURASE C-RELATED"/>
    <property type="match status" value="1"/>
</dbReference>
<dbReference type="GO" id="GO:0016020">
    <property type="term" value="C:membrane"/>
    <property type="evidence" value="ECO:0007669"/>
    <property type="project" value="TreeGrafter"/>
</dbReference>
<accession>A0A317E6T8</accession>
<reference evidence="4" key="1">
    <citation type="submission" date="2018-05" db="EMBL/GenBank/DDBJ databases">
        <title>Zavarzinia sp. HR-AS.</title>
        <authorList>
            <person name="Lee Y."/>
            <person name="Jeon C.O."/>
        </authorList>
    </citation>
    <scope>NUCLEOTIDE SEQUENCE [LARGE SCALE GENOMIC DNA]</scope>
    <source>
        <strain evidence="4">DSM 1231</strain>
    </source>
</reference>
<feature type="transmembrane region" description="Helical" evidence="1">
    <location>
        <begin position="40"/>
        <end position="62"/>
    </location>
</feature>
<name>A0A317E6T8_9PROT</name>
<dbReference type="Proteomes" id="UP000246077">
    <property type="component" value="Unassembled WGS sequence"/>
</dbReference>
<feature type="transmembrane region" description="Helical" evidence="1">
    <location>
        <begin position="208"/>
        <end position="228"/>
    </location>
</feature>
<dbReference type="CDD" id="cd03506">
    <property type="entry name" value="Delta6-FADS-like"/>
    <property type="match status" value="1"/>
</dbReference>
<dbReference type="GO" id="GO:0016717">
    <property type="term" value="F:oxidoreductase activity, acting on paired donors, with oxidation of a pair of donors resulting in the reduction of molecular oxygen to two molecules of water"/>
    <property type="evidence" value="ECO:0007669"/>
    <property type="project" value="TreeGrafter"/>
</dbReference>
<dbReference type="OrthoDB" id="104711at2"/>
<dbReference type="InterPro" id="IPR005804">
    <property type="entry name" value="FA_desaturase_dom"/>
</dbReference>
<keyword evidence="1" id="KW-1133">Transmembrane helix</keyword>
<evidence type="ECO:0000256" key="1">
    <source>
        <dbReference type="SAM" id="Phobius"/>
    </source>
</evidence>
<sequence>MSGRISFQPRPANGFAAQLRPLAERLLDDPARLRRGRRLLLVKGLCFGGLAALAYGGLLSAGPSPAQAALAAVAFGLAALLLAINIGHDGAHGTLVRRRGLNHLLQFLTFVPIGVDAYLWRFRHIASHHVFPNVNGSDIDIDANAFLRLSPNQPWRGRFRFQHLYAPAVYGLVALHSTWVQDYAYLFQRDLANARDIRHPWPRYLEFALGKAIHVALWFGVPALVLPFSVAELLGLYLLGLGVMSVVFVFMLVGTHFSTAALFPVPDAEGRLGHDFAEHALVTSIDWAPASPIAGFLAGGANTHAAHHLFPRVPHVHYRALTPLIAETAGRNGLAYNRRSFPGMVADHFRFLYRMGRPVTAPPSAARPQGG</sequence>
<dbReference type="GO" id="GO:0008610">
    <property type="term" value="P:lipid biosynthetic process"/>
    <property type="evidence" value="ECO:0007669"/>
    <property type="project" value="UniProtKB-ARBA"/>
</dbReference>
<proteinExistence type="predicted"/>
<dbReference type="RefSeq" id="WP_109921419.1">
    <property type="nucleotide sequence ID" value="NZ_QGLF01000003.1"/>
</dbReference>
<feature type="transmembrane region" description="Helical" evidence="1">
    <location>
        <begin position="234"/>
        <end position="253"/>
    </location>
</feature>
<dbReference type="AlphaFoldDB" id="A0A317E6T8"/>
<keyword evidence="1" id="KW-0812">Transmembrane</keyword>
<evidence type="ECO:0000313" key="3">
    <source>
        <dbReference type="EMBL" id="PWR20775.1"/>
    </source>
</evidence>
<evidence type="ECO:0000259" key="2">
    <source>
        <dbReference type="Pfam" id="PF00487"/>
    </source>
</evidence>
<keyword evidence="1" id="KW-0472">Membrane</keyword>
<organism evidence="3 4">
    <name type="scientific">Zavarzinia compransoris</name>
    <dbReference type="NCBI Taxonomy" id="1264899"/>
    <lineage>
        <taxon>Bacteria</taxon>
        <taxon>Pseudomonadati</taxon>
        <taxon>Pseudomonadota</taxon>
        <taxon>Alphaproteobacteria</taxon>
        <taxon>Rhodospirillales</taxon>
        <taxon>Zavarziniaceae</taxon>
        <taxon>Zavarzinia</taxon>
    </lineage>
</organism>
<feature type="transmembrane region" description="Helical" evidence="1">
    <location>
        <begin position="68"/>
        <end position="88"/>
    </location>
</feature>
<keyword evidence="4" id="KW-1185">Reference proteome</keyword>
<dbReference type="PANTHER" id="PTHR19353">
    <property type="entry name" value="FATTY ACID DESATURASE 2"/>
    <property type="match status" value="1"/>
</dbReference>
<protein>
    <recommendedName>
        <fullName evidence="2">Fatty acid desaturase domain-containing protein</fullName>
    </recommendedName>
</protein>
<gene>
    <name evidence="3" type="ORF">DKG75_12330</name>
</gene>
<dbReference type="EMBL" id="QGLF01000003">
    <property type="protein sequence ID" value="PWR20775.1"/>
    <property type="molecule type" value="Genomic_DNA"/>
</dbReference>
<dbReference type="InterPro" id="IPR012171">
    <property type="entry name" value="Fatty_acid_desaturase"/>
</dbReference>